<feature type="domain" description="Cyclic nucleotide-binding" evidence="4">
    <location>
        <begin position="38"/>
        <end position="117"/>
    </location>
</feature>
<dbReference type="GO" id="GO:0003677">
    <property type="term" value="F:DNA binding"/>
    <property type="evidence" value="ECO:0007669"/>
    <property type="project" value="UniProtKB-KW"/>
</dbReference>
<dbReference type="Pfam" id="PF00027">
    <property type="entry name" value="cNMP_binding"/>
    <property type="match status" value="1"/>
</dbReference>
<evidence type="ECO:0000256" key="1">
    <source>
        <dbReference type="ARBA" id="ARBA00023015"/>
    </source>
</evidence>
<dbReference type="GO" id="GO:0003700">
    <property type="term" value="F:DNA-binding transcription factor activity"/>
    <property type="evidence" value="ECO:0007669"/>
    <property type="project" value="TreeGrafter"/>
</dbReference>
<proteinExistence type="predicted"/>
<dbReference type="InterPro" id="IPR012318">
    <property type="entry name" value="HTH_CRP"/>
</dbReference>
<evidence type="ECO:0000259" key="4">
    <source>
        <dbReference type="PROSITE" id="PS50042"/>
    </source>
</evidence>
<dbReference type="GO" id="GO:0005829">
    <property type="term" value="C:cytosol"/>
    <property type="evidence" value="ECO:0007669"/>
    <property type="project" value="TreeGrafter"/>
</dbReference>
<gene>
    <name evidence="6" type="ORF">FHR21_003180</name>
</gene>
<evidence type="ECO:0000313" key="6">
    <source>
        <dbReference type="EMBL" id="MBB5707812.1"/>
    </source>
</evidence>
<feature type="domain" description="HTH crp-type" evidence="5">
    <location>
        <begin position="148"/>
        <end position="220"/>
    </location>
</feature>
<evidence type="ECO:0000259" key="5">
    <source>
        <dbReference type="PROSITE" id="PS51063"/>
    </source>
</evidence>
<dbReference type="SUPFAM" id="SSF51206">
    <property type="entry name" value="cAMP-binding domain-like"/>
    <property type="match status" value="1"/>
</dbReference>
<dbReference type="PROSITE" id="PS51063">
    <property type="entry name" value="HTH_CRP_2"/>
    <property type="match status" value="1"/>
</dbReference>
<comment type="caution">
    <text evidence="6">The sequence shown here is derived from an EMBL/GenBank/DDBJ whole genome shotgun (WGS) entry which is preliminary data.</text>
</comment>
<dbReference type="PANTHER" id="PTHR24567">
    <property type="entry name" value="CRP FAMILY TRANSCRIPTIONAL REGULATORY PROTEIN"/>
    <property type="match status" value="1"/>
</dbReference>
<dbReference type="InterPro" id="IPR050397">
    <property type="entry name" value="Env_Response_Regulators"/>
</dbReference>
<keyword evidence="7" id="KW-1185">Reference proteome</keyword>
<dbReference type="Gene3D" id="2.60.120.10">
    <property type="entry name" value="Jelly Rolls"/>
    <property type="match status" value="1"/>
</dbReference>
<dbReference type="CDD" id="cd00038">
    <property type="entry name" value="CAP_ED"/>
    <property type="match status" value="1"/>
</dbReference>
<keyword evidence="3" id="KW-0804">Transcription</keyword>
<sequence length="231" mass="24997">MGAEPDVLVGGIDREEILPETLAAAFLARAATVRARKGQLLIAEGSTADDVYLIVGGRLQISMFAANGRETILRDMGPGRLVGEMSAISAMPRSASVTAVEDSSLGMLSGAGFRAFMQEEPGAGYWMAVQLAARVRNLTEKARDLATLPVSARLQSELLRLALERPVDGDRCVIAPLPTHMELAARIGTHREAVTRELRLLHQEGIVGQQGRTLEIRSLERLRAALRRHAQ</sequence>
<dbReference type="InterPro" id="IPR036390">
    <property type="entry name" value="WH_DNA-bd_sf"/>
</dbReference>
<dbReference type="Proteomes" id="UP000537161">
    <property type="component" value="Unassembled WGS sequence"/>
</dbReference>
<dbReference type="RefSeq" id="WP_184100037.1">
    <property type="nucleotide sequence ID" value="NZ_JACIJH010000012.1"/>
</dbReference>
<dbReference type="PANTHER" id="PTHR24567:SF68">
    <property type="entry name" value="DNA-BINDING TRANSCRIPTIONAL DUAL REGULATOR CRP"/>
    <property type="match status" value="1"/>
</dbReference>
<dbReference type="InterPro" id="IPR018490">
    <property type="entry name" value="cNMP-bd_dom_sf"/>
</dbReference>
<keyword evidence="1" id="KW-0805">Transcription regulation</keyword>
<dbReference type="PROSITE" id="PS50042">
    <property type="entry name" value="CNMP_BINDING_3"/>
    <property type="match status" value="1"/>
</dbReference>
<evidence type="ECO:0000256" key="3">
    <source>
        <dbReference type="ARBA" id="ARBA00023163"/>
    </source>
</evidence>
<dbReference type="InterPro" id="IPR000595">
    <property type="entry name" value="cNMP-bd_dom"/>
</dbReference>
<protein>
    <submittedName>
        <fullName evidence="6">CRP-like cAMP-binding protein</fullName>
    </submittedName>
</protein>
<accession>A0A7W9B868</accession>
<dbReference type="Pfam" id="PF13545">
    <property type="entry name" value="HTH_Crp_2"/>
    <property type="match status" value="1"/>
</dbReference>
<name>A0A7W9B868_9SPHN</name>
<evidence type="ECO:0000313" key="7">
    <source>
        <dbReference type="Proteomes" id="UP000537161"/>
    </source>
</evidence>
<reference evidence="6 7" key="1">
    <citation type="submission" date="2020-08" db="EMBL/GenBank/DDBJ databases">
        <title>Genomic Encyclopedia of Type Strains, Phase IV (KMG-IV): sequencing the most valuable type-strain genomes for metagenomic binning, comparative biology and taxonomic classification.</title>
        <authorList>
            <person name="Goeker M."/>
        </authorList>
    </citation>
    <scope>NUCLEOTIDE SEQUENCE [LARGE SCALE GENOMIC DNA]</scope>
    <source>
        <strain evidence="6 7">DSM 27163</strain>
    </source>
</reference>
<keyword evidence="2" id="KW-0238">DNA-binding</keyword>
<dbReference type="SMART" id="SM00100">
    <property type="entry name" value="cNMP"/>
    <property type="match status" value="1"/>
</dbReference>
<dbReference type="SUPFAM" id="SSF46785">
    <property type="entry name" value="Winged helix' DNA-binding domain"/>
    <property type="match status" value="1"/>
</dbReference>
<dbReference type="InterPro" id="IPR014710">
    <property type="entry name" value="RmlC-like_jellyroll"/>
</dbReference>
<evidence type="ECO:0000256" key="2">
    <source>
        <dbReference type="ARBA" id="ARBA00023125"/>
    </source>
</evidence>
<dbReference type="AlphaFoldDB" id="A0A7W9B868"/>
<organism evidence="6 7">
    <name type="scientific">Sphingopyxis panaciterrulae</name>
    <dbReference type="NCBI Taxonomy" id="462372"/>
    <lineage>
        <taxon>Bacteria</taxon>
        <taxon>Pseudomonadati</taxon>
        <taxon>Pseudomonadota</taxon>
        <taxon>Alphaproteobacteria</taxon>
        <taxon>Sphingomonadales</taxon>
        <taxon>Sphingomonadaceae</taxon>
        <taxon>Sphingopyxis</taxon>
    </lineage>
</organism>
<dbReference type="EMBL" id="JACIJH010000012">
    <property type="protein sequence ID" value="MBB5707812.1"/>
    <property type="molecule type" value="Genomic_DNA"/>
</dbReference>